<keyword evidence="1" id="KW-1133">Transmembrane helix</keyword>
<dbReference type="AlphaFoldDB" id="A0A5B6VTK1"/>
<dbReference type="OrthoDB" id="988845at2759"/>
<gene>
    <name evidence="2" type="ORF">EPI10_022924</name>
</gene>
<comment type="caution">
    <text evidence="2">The sequence shown here is derived from an EMBL/GenBank/DDBJ whole genome shotgun (WGS) entry which is preliminary data.</text>
</comment>
<keyword evidence="1" id="KW-0472">Membrane</keyword>
<evidence type="ECO:0000256" key="1">
    <source>
        <dbReference type="SAM" id="Phobius"/>
    </source>
</evidence>
<feature type="transmembrane region" description="Helical" evidence="1">
    <location>
        <begin position="46"/>
        <end position="66"/>
    </location>
</feature>
<proteinExistence type="predicted"/>
<evidence type="ECO:0000313" key="3">
    <source>
        <dbReference type="Proteomes" id="UP000325315"/>
    </source>
</evidence>
<accession>A0A5B6VTK1</accession>
<organism evidence="2 3">
    <name type="scientific">Gossypium australe</name>
    <dbReference type="NCBI Taxonomy" id="47621"/>
    <lineage>
        <taxon>Eukaryota</taxon>
        <taxon>Viridiplantae</taxon>
        <taxon>Streptophyta</taxon>
        <taxon>Embryophyta</taxon>
        <taxon>Tracheophyta</taxon>
        <taxon>Spermatophyta</taxon>
        <taxon>Magnoliopsida</taxon>
        <taxon>eudicotyledons</taxon>
        <taxon>Gunneridae</taxon>
        <taxon>Pentapetalae</taxon>
        <taxon>rosids</taxon>
        <taxon>malvids</taxon>
        <taxon>Malvales</taxon>
        <taxon>Malvaceae</taxon>
        <taxon>Malvoideae</taxon>
        <taxon>Gossypium</taxon>
    </lineage>
</organism>
<keyword evidence="1" id="KW-0812">Transmembrane</keyword>
<protein>
    <submittedName>
        <fullName evidence="2">Disease resistance protein</fullName>
    </submittedName>
</protein>
<keyword evidence="3" id="KW-1185">Reference proteome</keyword>
<dbReference type="EMBL" id="SMMG02000005">
    <property type="protein sequence ID" value="KAA3472443.1"/>
    <property type="molecule type" value="Genomic_DNA"/>
</dbReference>
<reference evidence="3" key="1">
    <citation type="journal article" date="2019" name="Plant Biotechnol. J.">
        <title>Genome sequencing of the Australian wild diploid species Gossypium australe highlights disease resistance and delayed gland morphogenesis.</title>
        <authorList>
            <person name="Cai Y."/>
            <person name="Cai X."/>
            <person name="Wang Q."/>
            <person name="Wang P."/>
            <person name="Zhang Y."/>
            <person name="Cai C."/>
            <person name="Xu Y."/>
            <person name="Wang K."/>
            <person name="Zhou Z."/>
            <person name="Wang C."/>
            <person name="Geng S."/>
            <person name="Li B."/>
            <person name="Dong Q."/>
            <person name="Hou Y."/>
            <person name="Wang H."/>
            <person name="Ai P."/>
            <person name="Liu Z."/>
            <person name="Yi F."/>
            <person name="Sun M."/>
            <person name="An G."/>
            <person name="Cheng J."/>
            <person name="Zhang Y."/>
            <person name="Shi Q."/>
            <person name="Xie Y."/>
            <person name="Shi X."/>
            <person name="Chang Y."/>
            <person name="Huang F."/>
            <person name="Chen Y."/>
            <person name="Hong S."/>
            <person name="Mi L."/>
            <person name="Sun Q."/>
            <person name="Zhang L."/>
            <person name="Zhou B."/>
            <person name="Peng R."/>
            <person name="Zhang X."/>
            <person name="Liu F."/>
        </authorList>
    </citation>
    <scope>NUCLEOTIDE SEQUENCE [LARGE SCALE GENOMIC DNA]</scope>
    <source>
        <strain evidence="3">cv. PA1801</strain>
    </source>
</reference>
<evidence type="ECO:0000313" key="2">
    <source>
        <dbReference type="EMBL" id="KAA3472443.1"/>
    </source>
</evidence>
<sequence>MEAHFNKGQAILRTLVENCLLKNVGNEREKMHDLARDMTKLITHKLLCFHVTLRNCMFVTALYVVLTSLGTFSSLTKI</sequence>
<name>A0A5B6VTK1_9ROSI</name>
<dbReference type="Proteomes" id="UP000325315">
    <property type="component" value="Unassembled WGS sequence"/>
</dbReference>